<dbReference type="WBParaSite" id="PDA_v2.g28753.t1">
    <property type="protein sequence ID" value="PDA_v2.g28753.t1"/>
    <property type="gene ID" value="PDA_v2.g28753"/>
</dbReference>
<protein>
    <submittedName>
        <fullName evidence="3">Uncharacterized protein</fullName>
    </submittedName>
</protein>
<accession>A0A914QAU2</accession>
<keyword evidence="1" id="KW-0175">Coiled coil</keyword>
<keyword evidence="2" id="KW-1185">Reference proteome</keyword>
<proteinExistence type="predicted"/>
<dbReference type="Proteomes" id="UP000887578">
    <property type="component" value="Unplaced"/>
</dbReference>
<dbReference type="AlphaFoldDB" id="A0A914QAU2"/>
<feature type="coiled-coil region" evidence="1">
    <location>
        <begin position="87"/>
        <end position="145"/>
    </location>
</feature>
<sequence>MSDPEFSKAAVVTFSSDVTDENPKSFPILLRNHKSLKAKHEFDTHEFKNVYIFCKKTMQLQDSEIRRLEEFIEGNEKEQRDKLLKIQQQSKIEIDELKLELERMKSENLLMMTQIGNQQQIELEMADMRKEMKEMKHEMALKDEKMNKRELREREIALITEQRVRKEVEKEFNTEIEKIAKELRIQNAAKIEANNHIINKLNKEILNHKTQIETTKLKLNETTEELLLLKKDNVMLEADKKRLEEHLNKASQQANTRKQLENFEKLRIKETTKNTEIINGLKKEISENVKAIKEKDEIILQKNEKLKIEKELRENTLSKHADQNEKLQDLKSFLKIILEDNNDDYVDAMLGENRIAVFEKLSLLLERIPFVQ</sequence>
<feature type="coiled-coil region" evidence="1">
    <location>
        <begin position="198"/>
        <end position="260"/>
    </location>
</feature>
<name>A0A914QAU2_9BILA</name>
<evidence type="ECO:0000256" key="1">
    <source>
        <dbReference type="SAM" id="Coils"/>
    </source>
</evidence>
<organism evidence="2 3">
    <name type="scientific">Panagrolaimus davidi</name>
    <dbReference type="NCBI Taxonomy" id="227884"/>
    <lineage>
        <taxon>Eukaryota</taxon>
        <taxon>Metazoa</taxon>
        <taxon>Ecdysozoa</taxon>
        <taxon>Nematoda</taxon>
        <taxon>Chromadorea</taxon>
        <taxon>Rhabditida</taxon>
        <taxon>Tylenchina</taxon>
        <taxon>Panagrolaimomorpha</taxon>
        <taxon>Panagrolaimoidea</taxon>
        <taxon>Panagrolaimidae</taxon>
        <taxon>Panagrolaimus</taxon>
    </lineage>
</organism>
<evidence type="ECO:0000313" key="3">
    <source>
        <dbReference type="WBParaSite" id="PDA_v2.g28753.t1"/>
    </source>
</evidence>
<reference evidence="3" key="1">
    <citation type="submission" date="2022-11" db="UniProtKB">
        <authorList>
            <consortium name="WormBaseParasite"/>
        </authorList>
    </citation>
    <scope>IDENTIFICATION</scope>
</reference>
<evidence type="ECO:0000313" key="2">
    <source>
        <dbReference type="Proteomes" id="UP000887578"/>
    </source>
</evidence>